<organism evidence="3">
    <name type="scientific">marine metagenome</name>
    <dbReference type="NCBI Taxonomy" id="408172"/>
    <lineage>
        <taxon>unclassified sequences</taxon>
        <taxon>metagenomes</taxon>
        <taxon>ecological metagenomes</taxon>
    </lineage>
</organism>
<comment type="similarity">
    <text evidence="1">Belongs to the short-chain dehydrogenases/reductases (SDR) family.</text>
</comment>
<dbReference type="Pfam" id="PF00106">
    <property type="entry name" value="adh_short"/>
    <property type="match status" value="1"/>
</dbReference>
<dbReference type="PRINTS" id="PR00080">
    <property type="entry name" value="SDRFAMILY"/>
</dbReference>
<dbReference type="SUPFAM" id="SSF51735">
    <property type="entry name" value="NAD(P)-binding Rossmann-fold domains"/>
    <property type="match status" value="1"/>
</dbReference>
<dbReference type="AlphaFoldDB" id="A0A382D2V7"/>
<dbReference type="PANTHER" id="PTHR43976:SF16">
    <property type="entry name" value="SHORT-CHAIN DEHYDROGENASE_REDUCTASE FAMILY PROTEIN"/>
    <property type="match status" value="1"/>
</dbReference>
<name>A0A382D2V7_9ZZZZ</name>
<evidence type="ECO:0000313" key="3">
    <source>
        <dbReference type="EMBL" id="SVB32645.1"/>
    </source>
</evidence>
<gene>
    <name evidence="3" type="ORF">METZ01_LOCUS185499</name>
</gene>
<dbReference type="PANTHER" id="PTHR43976">
    <property type="entry name" value="SHORT CHAIN DEHYDROGENASE"/>
    <property type="match status" value="1"/>
</dbReference>
<dbReference type="InterPro" id="IPR002347">
    <property type="entry name" value="SDR_fam"/>
</dbReference>
<dbReference type="CDD" id="cd05233">
    <property type="entry name" value="SDR_c"/>
    <property type="match status" value="1"/>
</dbReference>
<evidence type="ECO:0000256" key="2">
    <source>
        <dbReference type="ARBA" id="ARBA00023002"/>
    </source>
</evidence>
<sequence>MEYIVYGLARDFKKTAFQHDRFIQKACDVTDSAGLEREVTAIMKQMGSLHVLVNNAGVGYFGPHETLSTGQLEQMVQTNLLAPLLLTRLTLRHLRESNGFVIDIASTAGLESGRFGCAYTATKAGLHQFGLSLFDEVRKSGIKVVTIYPDMAKTMFYDKSNFQPHDDSECYITPECVANAVQQALTTREGTVATQIVLRPQRIQIDRK</sequence>
<accession>A0A382D2V7</accession>
<dbReference type="InterPro" id="IPR036291">
    <property type="entry name" value="NAD(P)-bd_dom_sf"/>
</dbReference>
<reference evidence="3" key="1">
    <citation type="submission" date="2018-05" db="EMBL/GenBank/DDBJ databases">
        <authorList>
            <person name="Lanie J.A."/>
            <person name="Ng W.-L."/>
            <person name="Kazmierczak K.M."/>
            <person name="Andrzejewski T.M."/>
            <person name="Davidsen T.M."/>
            <person name="Wayne K.J."/>
            <person name="Tettelin H."/>
            <person name="Glass J.I."/>
            <person name="Rusch D."/>
            <person name="Podicherti R."/>
            <person name="Tsui H.-C.T."/>
            <person name="Winkler M.E."/>
        </authorList>
    </citation>
    <scope>NUCLEOTIDE SEQUENCE</scope>
</reference>
<proteinExistence type="inferred from homology"/>
<dbReference type="Gene3D" id="3.40.50.720">
    <property type="entry name" value="NAD(P)-binding Rossmann-like Domain"/>
    <property type="match status" value="1"/>
</dbReference>
<dbReference type="PRINTS" id="PR00081">
    <property type="entry name" value="GDHRDH"/>
</dbReference>
<dbReference type="InterPro" id="IPR051911">
    <property type="entry name" value="SDR_oxidoreductase"/>
</dbReference>
<evidence type="ECO:0008006" key="4">
    <source>
        <dbReference type="Google" id="ProtNLM"/>
    </source>
</evidence>
<keyword evidence="2" id="KW-0560">Oxidoreductase</keyword>
<dbReference type="EMBL" id="UINC01037326">
    <property type="protein sequence ID" value="SVB32645.1"/>
    <property type="molecule type" value="Genomic_DNA"/>
</dbReference>
<dbReference type="GO" id="GO:0016491">
    <property type="term" value="F:oxidoreductase activity"/>
    <property type="evidence" value="ECO:0007669"/>
    <property type="project" value="UniProtKB-KW"/>
</dbReference>
<evidence type="ECO:0000256" key="1">
    <source>
        <dbReference type="ARBA" id="ARBA00006484"/>
    </source>
</evidence>
<protein>
    <recommendedName>
        <fullName evidence="4">Short-chain dehydrogenase/reductase SDR</fullName>
    </recommendedName>
</protein>